<protein>
    <recommendedName>
        <fullName evidence="8">Methyltransferase</fullName>
        <ecNumber evidence="8">2.1.1.-</ecNumber>
    </recommendedName>
</protein>
<gene>
    <name evidence="10" type="ORF">MANES_02G169500v8</name>
</gene>
<dbReference type="Gramene" id="Manes.02G169500.1.v8.1">
    <property type="protein sequence ID" value="Manes.02G169500.1.v8.1.CDS"/>
    <property type="gene ID" value="Manes.02G169500.v8.1"/>
</dbReference>
<keyword evidence="3 8" id="KW-0489">Methyltransferase</keyword>
<proteinExistence type="inferred from homology"/>
<evidence type="ECO:0000256" key="5">
    <source>
        <dbReference type="ARBA" id="ARBA00022968"/>
    </source>
</evidence>
<evidence type="ECO:0000256" key="4">
    <source>
        <dbReference type="ARBA" id="ARBA00022679"/>
    </source>
</evidence>
<comment type="caution">
    <text evidence="10">The sequence shown here is derived from an EMBL/GenBank/DDBJ whole genome shotgun (WGS) entry which is preliminary data.</text>
</comment>
<feature type="compositionally biased region" description="Low complexity" evidence="9">
    <location>
        <begin position="76"/>
        <end position="85"/>
    </location>
</feature>
<keyword evidence="11" id="KW-1185">Reference proteome</keyword>
<dbReference type="OMA" id="VWYVDLR"/>
<dbReference type="GO" id="GO:0008168">
    <property type="term" value="F:methyltransferase activity"/>
    <property type="evidence" value="ECO:0007669"/>
    <property type="project" value="UniProtKB-UniRule"/>
</dbReference>
<dbReference type="Pfam" id="PF03141">
    <property type="entry name" value="Methyltransf_29"/>
    <property type="match status" value="1"/>
</dbReference>
<dbReference type="STRING" id="3983.A0A2C9WG74"/>
<evidence type="ECO:0000256" key="6">
    <source>
        <dbReference type="ARBA" id="ARBA00023180"/>
    </source>
</evidence>
<evidence type="ECO:0000256" key="2">
    <source>
        <dbReference type="ARBA" id="ARBA00008361"/>
    </source>
</evidence>
<dbReference type="GO" id="GO:0012505">
    <property type="term" value="C:endomembrane system"/>
    <property type="evidence" value="ECO:0007669"/>
    <property type="project" value="UniProtKB-SubCell"/>
</dbReference>
<dbReference type="InterPro" id="IPR029063">
    <property type="entry name" value="SAM-dependent_MTases_sf"/>
</dbReference>
<evidence type="ECO:0000256" key="8">
    <source>
        <dbReference type="RuleBase" id="RU366043"/>
    </source>
</evidence>
<keyword evidence="6 8" id="KW-0325">Glycoprotein</keyword>
<dbReference type="EMBL" id="CM004388">
    <property type="protein sequence ID" value="OAY58343.1"/>
    <property type="molecule type" value="Genomic_DNA"/>
</dbReference>
<dbReference type="GO" id="GO:0016020">
    <property type="term" value="C:membrane"/>
    <property type="evidence" value="ECO:0007669"/>
    <property type="project" value="UniProtKB-SubCell"/>
</dbReference>
<feature type="region of interest" description="Disordered" evidence="9">
    <location>
        <begin position="60"/>
        <end position="96"/>
    </location>
</feature>
<dbReference type="GO" id="GO:0032259">
    <property type="term" value="P:methylation"/>
    <property type="evidence" value="ECO:0007669"/>
    <property type="project" value="UniProtKB-KW"/>
</dbReference>
<accession>A0A2C9WG74</accession>
<comment type="similarity">
    <text evidence="2 8">Belongs to the methyltransferase superfamily.</text>
</comment>
<dbReference type="InterPro" id="IPR004159">
    <property type="entry name" value="Put_SAM_MeTrfase"/>
</dbReference>
<evidence type="ECO:0000256" key="9">
    <source>
        <dbReference type="SAM" id="MobiDB-lite"/>
    </source>
</evidence>
<evidence type="ECO:0000313" key="10">
    <source>
        <dbReference type="EMBL" id="OAY58343.1"/>
    </source>
</evidence>
<reference evidence="11" key="1">
    <citation type="journal article" date="2016" name="Nat. Biotechnol.">
        <title>Sequencing wild and cultivated cassava and related species reveals extensive interspecific hybridization and genetic diversity.</title>
        <authorList>
            <person name="Bredeson J.V."/>
            <person name="Lyons J.B."/>
            <person name="Prochnik S.E."/>
            <person name="Wu G.A."/>
            <person name="Ha C.M."/>
            <person name="Edsinger-Gonzales E."/>
            <person name="Grimwood J."/>
            <person name="Schmutz J."/>
            <person name="Rabbi I.Y."/>
            <person name="Egesi C."/>
            <person name="Nauluvula P."/>
            <person name="Lebot V."/>
            <person name="Ndunguru J."/>
            <person name="Mkamilo G."/>
            <person name="Bart R.S."/>
            <person name="Setter T.L."/>
            <person name="Gleadow R.M."/>
            <person name="Kulakow P."/>
            <person name="Ferguson M.E."/>
            <person name="Rounsley S."/>
            <person name="Rokhsar D.S."/>
        </authorList>
    </citation>
    <scope>NUCLEOTIDE SEQUENCE [LARGE SCALE GENOMIC DNA]</scope>
    <source>
        <strain evidence="11">cv. AM560-2</strain>
    </source>
</reference>
<evidence type="ECO:0000256" key="7">
    <source>
        <dbReference type="ARBA" id="ARBA00037847"/>
    </source>
</evidence>
<dbReference type="Proteomes" id="UP000091857">
    <property type="component" value="Chromosome 2"/>
</dbReference>
<dbReference type="AlphaFoldDB" id="A0A2C9WG74"/>
<comment type="subcellular location">
    <subcellularLocation>
        <location evidence="7">Endomembrane system</location>
        <topology evidence="7">Single-pass membrane protein</topology>
    </subcellularLocation>
    <subcellularLocation>
        <location evidence="1 8">Membrane</location>
        <topology evidence="1 8">Single-pass type II membrane protein</topology>
    </subcellularLocation>
</comment>
<dbReference type="SUPFAM" id="SSF53335">
    <property type="entry name" value="S-adenosyl-L-methionine-dependent methyltransferases"/>
    <property type="match status" value="2"/>
</dbReference>
<dbReference type="OrthoDB" id="2013972at2759"/>
<keyword evidence="5 8" id="KW-0812">Transmembrane</keyword>
<dbReference type="Gene3D" id="3.40.50.150">
    <property type="entry name" value="Vaccinia Virus protein VP39"/>
    <property type="match status" value="1"/>
</dbReference>
<sequence>MKPADIVTASVDIVKGPNFVKIAALSLLSLSLIALFYHPPSFIPSVVSSASSSAVGDVTTSISSSISPQPSPPPTTTSSSNSSQRQPPPPWLTVGPRIGIVDETGAMAVDFDTGEFDSSAVEELRNLSDWRDEEKKEENVAIGVRLKYKKYKMCEETKSDYIPCLDNVEEITRLNLSGSVERFERHCPEEGKGLNCLVPMPKGYKRSIPWPRSRDEVLFNNVPHTRLVEDKDGQNWKKKKGDKLIFPGGGSQFIHGPDEYLNQISQMVPDIAFGQRTRVALDIDCGVASFAAFLLQRNVNTLSIAPKDAHENQIQVALERGVPAMAAVFASRRLLYPSQAFDLIHCSRCRIDWIRDDGILLLETNRMLRAGGYFVYKREANLQEQWREMQDLTSRICWELVKKEGDIAVWQKPLNNSCYLNRDAGAQPPLCNSSDAPDNVWYVSLRACITLLPENGYGANVTTWPMRLHYPPDRLQSTIMDASISRKELFKAESKYWNEIIESYVNAFRWKEMNFRNVMDMRAGFGGFAAALHDLQIDCWVMNVVPVSGFNTLPVIYDRGLIGAMHDWCEPFDTYPRTYDLLHAAGLFSVEQKRHKCNISSIMLEMDRILRHGGIVYIRDTVSVMDELQEIAKAMGWEPALRDTGEGQHSIWKILICEKRIP</sequence>
<dbReference type="PANTHER" id="PTHR10108">
    <property type="entry name" value="SAM-DEPENDENT METHYLTRANSFERASE"/>
    <property type="match status" value="1"/>
</dbReference>
<name>A0A2C9WG74_MANES</name>
<dbReference type="GO" id="GO:0005737">
    <property type="term" value="C:cytoplasm"/>
    <property type="evidence" value="ECO:0000318"/>
    <property type="project" value="GO_Central"/>
</dbReference>
<keyword evidence="5 8" id="KW-0735">Signal-anchor</keyword>
<evidence type="ECO:0000313" key="11">
    <source>
        <dbReference type="Proteomes" id="UP000091857"/>
    </source>
</evidence>
<organism evidence="10 11">
    <name type="scientific">Manihot esculenta</name>
    <name type="common">Cassava</name>
    <name type="synonym">Jatropha manihot</name>
    <dbReference type="NCBI Taxonomy" id="3983"/>
    <lineage>
        <taxon>Eukaryota</taxon>
        <taxon>Viridiplantae</taxon>
        <taxon>Streptophyta</taxon>
        <taxon>Embryophyta</taxon>
        <taxon>Tracheophyta</taxon>
        <taxon>Spermatophyta</taxon>
        <taxon>Magnoliopsida</taxon>
        <taxon>eudicotyledons</taxon>
        <taxon>Gunneridae</taxon>
        <taxon>Pentapetalae</taxon>
        <taxon>rosids</taxon>
        <taxon>fabids</taxon>
        <taxon>Malpighiales</taxon>
        <taxon>Euphorbiaceae</taxon>
        <taxon>Crotonoideae</taxon>
        <taxon>Manihoteae</taxon>
        <taxon>Manihot</taxon>
    </lineage>
</organism>
<keyword evidence="4 8" id="KW-0808">Transferase</keyword>
<dbReference type="PANTHER" id="PTHR10108:SF1144">
    <property type="entry name" value="METHYLTRANSFERASE PMT10-RELATED"/>
    <property type="match status" value="1"/>
</dbReference>
<evidence type="ECO:0000256" key="3">
    <source>
        <dbReference type="ARBA" id="ARBA00022603"/>
    </source>
</evidence>
<dbReference type="EC" id="2.1.1.-" evidence="8"/>
<evidence type="ECO:0000256" key="1">
    <source>
        <dbReference type="ARBA" id="ARBA00004606"/>
    </source>
</evidence>